<organism evidence="2 3">
    <name type="scientific">Cucurbita argyrosperma subsp. sororia</name>
    <dbReference type="NCBI Taxonomy" id="37648"/>
    <lineage>
        <taxon>Eukaryota</taxon>
        <taxon>Viridiplantae</taxon>
        <taxon>Streptophyta</taxon>
        <taxon>Embryophyta</taxon>
        <taxon>Tracheophyta</taxon>
        <taxon>Spermatophyta</taxon>
        <taxon>Magnoliopsida</taxon>
        <taxon>eudicotyledons</taxon>
        <taxon>Gunneridae</taxon>
        <taxon>Pentapetalae</taxon>
        <taxon>rosids</taxon>
        <taxon>fabids</taxon>
        <taxon>Cucurbitales</taxon>
        <taxon>Cucurbitaceae</taxon>
        <taxon>Cucurbiteae</taxon>
        <taxon>Cucurbita</taxon>
    </lineage>
</organism>
<reference evidence="2 3" key="1">
    <citation type="journal article" date="2021" name="Hortic Res">
        <title>The domestication of Cucurbita argyrosperma as revealed by the genome of its wild relative.</title>
        <authorList>
            <person name="Barrera-Redondo J."/>
            <person name="Sanchez-de la Vega G."/>
            <person name="Aguirre-Liguori J.A."/>
            <person name="Castellanos-Morales G."/>
            <person name="Gutierrez-Guerrero Y.T."/>
            <person name="Aguirre-Dugua X."/>
            <person name="Aguirre-Planter E."/>
            <person name="Tenaillon M.I."/>
            <person name="Lira-Saade R."/>
            <person name="Eguiarte L.E."/>
        </authorList>
    </citation>
    <scope>NUCLEOTIDE SEQUENCE [LARGE SCALE GENOMIC DNA]</scope>
    <source>
        <strain evidence="2">JBR-2021</strain>
    </source>
</reference>
<feature type="compositionally biased region" description="Low complexity" evidence="1">
    <location>
        <begin position="81"/>
        <end position="94"/>
    </location>
</feature>
<feature type="non-terminal residue" evidence="2">
    <location>
        <position position="1"/>
    </location>
</feature>
<keyword evidence="3" id="KW-1185">Reference proteome</keyword>
<dbReference type="EMBL" id="JAGKQH010000011">
    <property type="protein sequence ID" value="KAG6587597.1"/>
    <property type="molecule type" value="Genomic_DNA"/>
</dbReference>
<sequence>MQLFFAGTMELEIMRNEGKAFERNDAKGGGRLFRDLERLFICQCPRTRGRQFCRTQELSSTALDHQQWRTQFPPRFSVMNSTSSSPPSETSTSSKYGGHFSSTT</sequence>
<dbReference type="AlphaFoldDB" id="A0AAV6MT34"/>
<dbReference type="Proteomes" id="UP000685013">
    <property type="component" value="Chromosome 11"/>
</dbReference>
<comment type="caution">
    <text evidence="2">The sequence shown here is derived from an EMBL/GenBank/DDBJ whole genome shotgun (WGS) entry which is preliminary data.</text>
</comment>
<evidence type="ECO:0000256" key="1">
    <source>
        <dbReference type="SAM" id="MobiDB-lite"/>
    </source>
</evidence>
<evidence type="ECO:0000313" key="3">
    <source>
        <dbReference type="Proteomes" id="UP000685013"/>
    </source>
</evidence>
<feature type="region of interest" description="Disordered" evidence="1">
    <location>
        <begin position="75"/>
        <end position="104"/>
    </location>
</feature>
<accession>A0AAV6MT34</accession>
<name>A0AAV6MT34_9ROSI</name>
<gene>
    <name evidence="2" type="ORF">SDJN03_16162</name>
</gene>
<protein>
    <submittedName>
        <fullName evidence="2">Uncharacterized protein</fullName>
    </submittedName>
</protein>
<evidence type="ECO:0000313" key="2">
    <source>
        <dbReference type="EMBL" id="KAG6587597.1"/>
    </source>
</evidence>
<proteinExistence type="predicted"/>